<gene>
    <name evidence="2" type="ORF">AAFF_G00358430</name>
</gene>
<accession>A0AAD7T8X6</accession>
<organism evidence="2 3">
    <name type="scientific">Aldrovandia affinis</name>
    <dbReference type="NCBI Taxonomy" id="143900"/>
    <lineage>
        <taxon>Eukaryota</taxon>
        <taxon>Metazoa</taxon>
        <taxon>Chordata</taxon>
        <taxon>Craniata</taxon>
        <taxon>Vertebrata</taxon>
        <taxon>Euteleostomi</taxon>
        <taxon>Actinopterygii</taxon>
        <taxon>Neopterygii</taxon>
        <taxon>Teleostei</taxon>
        <taxon>Notacanthiformes</taxon>
        <taxon>Halosauridae</taxon>
        <taxon>Aldrovandia</taxon>
    </lineage>
</organism>
<feature type="region of interest" description="Disordered" evidence="1">
    <location>
        <begin position="1"/>
        <end position="33"/>
    </location>
</feature>
<evidence type="ECO:0000313" key="2">
    <source>
        <dbReference type="EMBL" id="KAJ8416555.1"/>
    </source>
</evidence>
<dbReference type="Proteomes" id="UP001221898">
    <property type="component" value="Unassembled WGS sequence"/>
</dbReference>
<name>A0AAD7T8X6_9TELE</name>
<comment type="caution">
    <text evidence="2">The sequence shown here is derived from an EMBL/GenBank/DDBJ whole genome shotgun (WGS) entry which is preliminary data.</text>
</comment>
<reference evidence="2" key="1">
    <citation type="journal article" date="2023" name="Science">
        <title>Genome structures resolve the early diversification of teleost fishes.</title>
        <authorList>
            <person name="Parey E."/>
            <person name="Louis A."/>
            <person name="Montfort J."/>
            <person name="Bouchez O."/>
            <person name="Roques C."/>
            <person name="Iampietro C."/>
            <person name="Lluch J."/>
            <person name="Castinel A."/>
            <person name="Donnadieu C."/>
            <person name="Desvignes T."/>
            <person name="Floi Bucao C."/>
            <person name="Jouanno E."/>
            <person name="Wen M."/>
            <person name="Mejri S."/>
            <person name="Dirks R."/>
            <person name="Jansen H."/>
            <person name="Henkel C."/>
            <person name="Chen W.J."/>
            <person name="Zahm M."/>
            <person name="Cabau C."/>
            <person name="Klopp C."/>
            <person name="Thompson A.W."/>
            <person name="Robinson-Rechavi M."/>
            <person name="Braasch I."/>
            <person name="Lecointre G."/>
            <person name="Bobe J."/>
            <person name="Postlethwait J.H."/>
            <person name="Berthelot C."/>
            <person name="Roest Crollius H."/>
            <person name="Guiguen Y."/>
        </authorList>
    </citation>
    <scope>NUCLEOTIDE SEQUENCE</scope>
    <source>
        <strain evidence="2">NC1722</strain>
    </source>
</reference>
<evidence type="ECO:0000313" key="3">
    <source>
        <dbReference type="Proteomes" id="UP001221898"/>
    </source>
</evidence>
<protein>
    <submittedName>
        <fullName evidence="2">Uncharacterized protein</fullName>
    </submittedName>
</protein>
<dbReference type="AlphaFoldDB" id="A0AAD7T8X6"/>
<keyword evidence="3" id="KW-1185">Reference proteome</keyword>
<feature type="compositionally biased region" description="Basic residues" evidence="1">
    <location>
        <begin position="1"/>
        <end position="10"/>
    </location>
</feature>
<proteinExistence type="predicted"/>
<evidence type="ECO:0000256" key="1">
    <source>
        <dbReference type="SAM" id="MobiDB-lite"/>
    </source>
</evidence>
<sequence length="114" mass="12750">MDTTKPHHPLSHIVASVRPERGGGRSSLPSLPNSWLCTSNGPLGTEETRRSASLHHSTTWFTNVLGMRRRLPDPLLRPDIKAPPRLIIRAQRDSYLSDAHLTKTFRTSGLLPRP</sequence>
<dbReference type="EMBL" id="JAINUG010000006">
    <property type="protein sequence ID" value="KAJ8416555.1"/>
    <property type="molecule type" value="Genomic_DNA"/>
</dbReference>